<evidence type="ECO:0000313" key="9">
    <source>
        <dbReference type="Proteomes" id="UP001239083"/>
    </source>
</evidence>
<feature type="region of interest" description="Disordered" evidence="5">
    <location>
        <begin position="176"/>
        <end position="196"/>
    </location>
</feature>
<dbReference type="InterPro" id="IPR057687">
    <property type="entry name" value="DUF7927"/>
</dbReference>
<reference evidence="8 9" key="1">
    <citation type="submission" date="2023-07" db="EMBL/GenBank/DDBJ databases">
        <title>Comparative genomics of wheat-associated soil bacteria to identify genetic determinants of phenazine resistance.</title>
        <authorList>
            <person name="Mouncey N."/>
        </authorList>
    </citation>
    <scope>NUCLEOTIDE SEQUENCE [LARGE SCALE GENOMIC DNA]</scope>
    <source>
        <strain evidence="8 9">V3I3</strain>
    </source>
</reference>
<feature type="compositionally biased region" description="Low complexity" evidence="5">
    <location>
        <begin position="109"/>
        <end position="122"/>
    </location>
</feature>
<accession>A0ABU0RBB0</accession>
<proteinExistence type="predicted"/>
<evidence type="ECO:0000256" key="5">
    <source>
        <dbReference type="SAM" id="MobiDB-lite"/>
    </source>
</evidence>
<keyword evidence="6" id="KW-1133">Transmembrane helix</keyword>
<evidence type="ECO:0000256" key="6">
    <source>
        <dbReference type="SAM" id="Phobius"/>
    </source>
</evidence>
<feature type="region of interest" description="Disordered" evidence="5">
    <location>
        <begin position="614"/>
        <end position="637"/>
    </location>
</feature>
<evidence type="ECO:0000256" key="4">
    <source>
        <dbReference type="ARBA" id="ARBA00023088"/>
    </source>
</evidence>
<comment type="caution">
    <text evidence="8">The sequence shown here is derived from an EMBL/GenBank/DDBJ whole genome shotgun (WGS) entry which is preliminary data.</text>
</comment>
<keyword evidence="4" id="KW-0572">Peptidoglycan-anchor</keyword>
<name>A0ABU0RBB0_9MICO</name>
<evidence type="ECO:0000256" key="3">
    <source>
        <dbReference type="ARBA" id="ARBA00022729"/>
    </source>
</evidence>
<protein>
    <recommendedName>
        <fullName evidence="7">Gram-positive cocci surface proteins LPxTG domain-containing protein</fullName>
    </recommendedName>
</protein>
<evidence type="ECO:0000259" key="7">
    <source>
        <dbReference type="PROSITE" id="PS50847"/>
    </source>
</evidence>
<dbReference type="Pfam" id="PF25549">
    <property type="entry name" value="DUF7927"/>
    <property type="match status" value="1"/>
</dbReference>
<dbReference type="RefSeq" id="WP_307043363.1">
    <property type="nucleotide sequence ID" value="NZ_JAUSYY010000001.1"/>
</dbReference>
<evidence type="ECO:0000313" key="8">
    <source>
        <dbReference type="EMBL" id="MDQ0895356.1"/>
    </source>
</evidence>
<dbReference type="Proteomes" id="UP001239083">
    <property type="component" value="Unassembled WGS sequence"/>
</dbReference>
<sequence>MHRYSPAHHAIRSERLRPRAGVTATVAGFVVGALVLFGAPTVAAADELAAAPADTTVVAPAEVATTDPEAPPPAEPVAEPVVEPVVEPVAEPAVAEPSGDPPAGPPVDPVVSEASSPEPAPEPVTAAARLALDTADGNGGPPVTTIPAWKDKVAICHATSSESNPYVSISPSVRSIIDPNGDPEDPTDPSHAHSEHQDFGDIIPAFDYFDKEGVEHHFPGLNLHLLPIFENDCDLPEPALQLSVVPCPPAGAVTRLLHVTVSGVVISFDYELTVYVSGTDDVVAELTFEAATGTFDGDFEPLPPGAYDVTLHRVGADPDEDRTVTIVLEACPPPLVPGWELIKSSDPTDGETVEAGDVITYYLDAENTSEATVTGAQAFDNVADVLDNATLLELGPGLTGPVGNVLTWTLPTLEPGEAVQTWYTVEVGEDVVGELLHNVVEPSEGGECPPGGEDANGPCVVDHPVKSIALDGQAICKNDTPLFSYAITPFNIDDPAANPIVLIWWTPEAFAARDPSLPAGDIAAILADGASQVDPIAYPAGWSSGVTISDEQLWPGAAVDAQGNPTDWPGWTLLPDGTWILDPSAPFYDLRAEAVVEIRINPSTDAIAVYPPPTPNCNAAPPPNQAKPASTPTTPTGLASTGVETSGLLPFAAALLLLGAAGLGVAARRRSMG</sequence>
<feature type="domain" description="Gram-positive cocci surface proteins LPxTG" evidence="7">
    <location>
        <begin position="638"/>
        <end position="673"/>
    </location>
</feature>
<feature type="compositionally biased region" description="Pro residues" evidence="5">
    <location>
        <begin position="614"/>
        <end position="625"/>
    </location>
</feature>
<dbReference type="InterPro" id="IPR019931">
    <property type="entry name" value="LPXTG_anchor"/>
</dbReference>
<feature type="region of interest" description="Disordered" evidence="5">
    <location>
        <begin position="91"/>
        <end position="122"/>
    </location>
</feature>
<dbReference type="PROSITE" id="PS50847">
    <property type="entry name" value="GRAM_POS_ANCHORING"/>
    <property type="match status" value="1"/>
</dbReference>
<organism evidence="8 9">
    <name type="scientific">Agromyces ramosus</name>
    <dbReference type="NCBI Taxonomy" id="33879"/>
    <lineage>
        <taxon>Bacteria</taxon>
        <taxon>Bacillati</taxon>
        <taxon>Actinomycetota</taxon>
        <taxon>Actinomycetes</taxon>
        <taxon>Micrococcales</taxon>
        <taxon>Microbacteriaceae</taxon>
        <taxon>Agromyces</taxon>
    </lineage>
</organism>
<gene>
    <name evidence="8" type="ORF">QFZ26_002911</name>
</gene>
<dbReference type="EMBL" id="JAUSYY010000001">
    <property type="protein sequence ID" value="MDQ0895356.1"/>
    <property type="molecule type" value="Genomic_DNA"/>
</dbReference>
<keyword evidence="1" id="KW-0134">Cell wall</keyword>
<feature type="compositionally biased region" description="Pro residues" evidence="5">
    <location>
        <begin position="99"/>
        <end position="108"/>
    </location>
</feature>
<keyword evidence="6" id="KW-0472">Membrane</keyword>
<evidence type="ECO:0000256" key="1">
    <source>
        <dbReference type="ARBA" id="ARBA00022512"/>
    </source>
</evidence>
<keyword evidence="6" id="KW-0812">Transmembrane</keyword>
<keyword evidence="3" id="KW-0732">Signal</keyword>
<keyword evidence="2" id="KW-0964">Secreted</keyword>
<keyword evidence="9" id="KW-1185">Reference proteome</keyword>
<evidence type="ECO:0000256" key="2">
    <source>
        <dbReference type="ARBA" id="ARBA00022525"/>
    </source>
</evidence>
<feature type="transmembrane region" description="Helical" evidence="6">
    <location>
        <begin position="648"/>
        <end position="667"/>
    </location>
</feature>